<dbReference type="EMBL" id="MF431617">
    <property type="protein sequence ID" value="AYP28138.1"/>
    <property type="molecule type" value="Genomic_DNA"/>
</dbReference>
<gene>
    <name evidence="1" type="ORF">vBLenPICBM1__25</name>
</gene>
<evidence type="ECO:0000313" key="2">
    <source>
        <dbReference type="Proteomes" id="UP000272959"/>
    </source>
</evidence>
<accession>A0A3G2YRG8</accession>
<name>A0A3G2YRG8_9CAUD</name>
<dbReference type="Proteomes" id="UP000272959">
    <property type="component" value="Segment"/>
</dbReference>
<reference evidence="1 2" key="1">
    <citation type="journal article" date="2019" name="ISME J.">
        <title>Cobaviruses - a new globally distributed phage group infecting Rhodobacteraceae in marine ecosystems.</title>
        <authorList>
            <person name="Bischoff V."/>
            <person name="Bunk B."/>
            <person name="Meier-Kolthoff J.P."/>
            <person name="Sproer C."/>
            <person name="Poehlein A."/>
            <person name="Dogs M."/>
            <person name="Nguyen M."/>
            <person name="Petersen J."/>
            <person name="Daniel R."/>
            <person name="Overmann J."/>
            <person name="Goker M."/>
            <person name="Simon M."/>
            <person name="Brinkhoff T."/>
            <person name="Moraru C."/>
        </authorList>
    </citation>
    <scope>NUCLEOTIDE SEQUENCE [LARGE SCALE GENOMIC DNA]</scope>
</reference>
<keyword evidence="2" id="KW-1185">Reference proteome</keyword>
<proteinExistence type="predicted"/>
<evidence type="ECO:0000313" key="1">
    <source>
        <dbReference type="EMBL" id="AYP28138.1"/>
    </source>
</evidence>
<sequence>MNEDLVTRIVDRFSIAELAEVVGITPRMFIDAFEDEILDNLAALADIDQGFVIEDDTDEDE</sequence>
<organism evidence="1 2">
    <name type="scientific">Lentibacter phage vB_LenP_ICBM1</name>
    <dbReference type="NCBI Taxonomy" id="2847822"/>
    <lineage>
        <taxon>Viruses</taxon>
        <taxon>Duplodnaviria</taxon>
        <taxon>Heunggongvirae</taxon>
        <taxon>Uroviricota</taxon>
        <taxon>Caudoviricetes</taxon>
        <taxon>Zobellviridae</taxon>
        <taxon>Cobavirinae</taxon>
        <taxon>Siovirus</taxon>
        <taxon>Siovirus germanense</taxon>
    </lineage>
</organism>
<protein>
    <submittedName>
        <fullName evidence="1">Uncharacterized protein</fullName>
    </submittedName>
</protein>